<dbReference type="Proteomes" id="UP000562045">
    <property type="component" value="Unassembled WGS sequence"/>
</dbReference>
<dbReference type="Pfam" id="PF12867">
    <property type="entry name" value="DinB_2"/>
    <property type="match status" value="1"/>
</dbReference>
<accession>A0A7Y9ZQ32</accession>
<dbReference type="InterPro" id="IPR034660">
    <property type="entry name" value="DinB/YfiT-like"/>
</dbReference>
<gene>
    <name evidence="2" type="ORF">BJ993_004776</name>
</gene>
<dbReference type="InterPro" id="IPR024775">
    <property type="entry name" value="DinB-like"/>
</dbReference>
<evidence type="ECO:0000313" key="3">
    <source>
        <dbReference type="Proteomes" id="UP000562045"/>
    </source>
</evidence>
<dbReference type="AlphaFoldDB" id="A0A7Y9ZQ32"/>
<reference evidence="2 3" key="1">
    <citation type="submission" date="2020-07" db="EMBL/GenBank/DDBJ databases">
        <title>Sequencing the genomes of 1000 actinobacteria strains.</title>
        <authorList>
            <person name="Klenk H.-P."/>
        </authorList>
    </citation>
    <scope>NUCLEOTIDE SEQUENCE [LARGE SCALE GENOMIC DNA]</scope>
    <source>
        <strain evidence="2 3">DSM 15131</strain>
    </source>
</reference>
<name>A0A7Y9ZQ32_9ACTN</name>
<comment type="caution">
    <text evidence="2">The sequence shown here is derived from an EMBL/GenBank/DDBJ whole genome shotgun (WGS) entry which is preliminary data.</text>
</comment>
<dbReference type="SUPFAM" id="SSF109854">
    <property type="entry name" value="DinB/YfiT-like putative metalloenzymes"/>
    <property type="match status" value="1"/>
</dbReference>
<proteinExistence type="predicted"/>
<evidence type="ECO:0000313" key="2">
    <source>
        <dbReference type="EMBL" id="NYI47696.1"/>
    </source>
</evidence>
<evidence type="ECO:0000259" key="1">
    <source>
        <dbReference type="Pfam" id="PF12867"/>
    </source>
</evidence>
<sequence length="187" mass="21124">MSTEQAAAIEPDTKDWTWVLEESCPDCGFDAAAVNRTTLGRAVRDNAAFWAEVLGDPRSGTRPEPSVWSPTEYGCHVRDVNRVFAGRLEQMLTQDDPLFANWDQDETAVADRYDEQRAADVVPDLVAAAELAAGWYDRVGDDDWDRPGRRSNGSVFTVDTLGRYHLHDLVHHRWDVRWVQAGQDARH</sequence>
<organism evidence="2 3">
    <name type="scientific">Nocardioides aromaticivorans</name>
    <dbReference type="NCBI Taxonomy" id="200618"/>
    <lineage>
        <taxon>Bacteria</taxon>
        <taxon>Bacillati</taxon>
        <taxon>Actinomycetota</taxon>
        <taxon>Actinomycetes</taxon>
        <taxon>Propionibacteriales</taxon>
        <taxon>Nocardioidaceae</taxon>
        <taxon>Nocardioides</taxon>
    </lineage>
</organism>
<protein>
    <recommendedName>
        <fullName evidence="1">DinB-like domain-containing protein</fullName>
    </recommendedName>
</protein>
<dbReference type="Gene3D" id="1.20.120.450">
    <property type="entry name" value="dinb family like domain"/>
    <property type="match status" value="1"/>
</dbReference>
<feature type="domain" description="DinB-like" evidence="1">
    <location>
        <begin position="42"/>
        <end position="174"/>
    </location>
</feature>
<dbReference type="RefSeq" id="WP_179651761.1">
    <property type="nucleotide sequence ID" value="NZ_JACBZM010000001.1"/>
</dbReference>
<dbReference type="EMBL" id="JACBZM010000001">
    <property type="protein sequence ID" value="NYI47696.1"/>
    <property type="molecule type" value="Genomic_DNA"/>
</dbReference>